<dbReference type="OrthoDB" id="9793178at2"/>
<dbReference type="GO" id="GO:0030151">
    <property type="term" value="F:molybdenum ion binding"/>
    <property type="evidence" value="ECO:0007669"/>
    <property type="project" value="InterPro"/>
</dbReference>
<reference evidence="2 3" key="1">
    <citation type="submission" date="2019-03" db="EMBL/GenBank/DDBJ databases">
        <title>Sequencing the genomes of 1000 actinobacteria strains.</title>
        <authorList>
            <person name="Klenk H.-P."/>
        </authorList>
    </citation>
    <scope>NUCLEOTIDE SEQUENCE [LARGE SCALE GENOMIC DNA]</scope>
    <source>
        <strain evidence="2 3">DSM 44969</strain>
    </source>
</reference>
<dbReference type="SUPFAM" id="SSF50800">
    <property type="entry name" value="PK beta-barrel domain-like"/>
    <property type="match status" value="1"/>
</dbReference>
<evidence type="ECO:0000259" key="1">
    <source>
        <dbReference type="PROSITE" id="PS51340"/>
    </source>
</evidence>
<accession>A0A4R1HJZ5</accession>
<dbReference type="GO" id="GO:0030170">
    <property type="term" value="F:pyridoxal phosphate binding"/>
    <property type="evidence" value="ECO:0007669"/>
    <property type="project" value="InterPro"/>
</dbReference>
<organism evidence="2 3">
    <name type="scientific">Pseudonocardia endophytica</name>
    <dbReference type="NCBI Taxonomy" id="401976"/>
    <lineage>
        <taxon>Bacteria</taxon>
        <taxon>Bacillati</taxon>
        <taxon>Actinomycetota</taxon>
        <taxon>Actinomycetes</taxon>
        <taxon>Pseudonocardiales</taxon>
        <taxon>Pseudonocardiaceae</taxon>
        <taxon>Pseudonocardia</taxon>
    </lineage>
</organism>
<keyword evidence="3" id="KW-1185">Reference proteome</keyword>
<comment type="caution">
    <text evidence="2">The sequence shown here is derived from an EMBL/GenBank/DDBJ whole genome shotgun (WGS) entry which is preliminary data.</text>
</comment>
<dbReference type="Pfam" id="PF03476">
    <property type="entry name" value="MOSC_N"/>
    <property type="match status" value="1"/>
</dbReference>
<proteinExistence type="predicted"/>
<feature type="domain" description="MOSC" evidence="1">
    <location>
        <begin position="127"/>
        <end position="269"/>
    </location>
</feature>
<dbReference type="RefSeq" id="WP_132429429.1">
    <property type="nucleotide sequence ID" value="NZ_SMFZ01000002.1"/>
</dbReference>
<evidence type="ECO:0000313" key="3">
    <source>
        <dbReference type="Proteomes" id="UP000295560"/>
    </source>
</evidence>
<dbReference type="Pfam" id="PF03473">
    <property type="entry name" value="MOSC"/>
    <property type="match status" value="1"/>
</dbReference>
<gene>
    <name evidence="2" type="ORF">EV378_4561</name>
</gene>
<evidence type="ECO:0000313" key="2">
    <source>
        <dbReference type="EMBL" id="TCK20600.1"/>
    </source>
</evidence>
<dbReference type="EMBL" id="SMFZ01000002">
    <property type="protein sequence ID" value="TCK20600.1"/>
    <property type="molecule type" value="Genomic_DNA"/>
</dbReference>
<name>A0A4R1HJZ5_PSEEN</name>
<dbReference type="InterPro" id="IPR011037">
    <property type="entry name" value="Pyrv_Knase-like_insert_dom_sf"/>
</dbReference>
<sequence length="270" mass="29384">MNTVGAVAELFRYPVKSMLGEACEQVEIDGLGVIGDRAQALVDVETGKIATAKQPRWWRELLHCRAATVSGEIRVTLPDGRELGSLDVDDPLSEILGRPVRMSEQRADGAEIERPEPEEVLAHGLDADLDAPVLEIAMGTPGGRFVDYAPVHLITTATLDEVGVETLRYRPNIVVRTPEGTPPFIENEWLGRRLRIGGVEMEGTLPTPRCSVPTLEHGDLGRSREALRTPAQLNTVWVSLLEANLPCVGMYTQVVAPGVVRTGDALELLD</sequence>
<dbReference type="Gene3D" id="2.40.33.20">
    <property type="entry name" value="PK beta-barrel domain-like"/>
    <property type="match status" value="1"/>
</dbReference>
<dbReference type="InterPro" id="IPR005302">
    <property type="entry name" value="MoCF_Sase_C"/>
</dbReference>
<protein>
    <recommendedName>
        <fullName evidence="1">MOSC domain-containing protein</fullName>
    </recommendedName>
</protein>
<dbReference type="AlphaFoldDB" id="A0A4R1HJZ5"/>
<dbReference type="PROSITE" id="PS51340">
    <property type="entry name" value="MOSC"/>
    <property type="match status" value="1"/>
</dbReference>
<dbReference type="InterPro" id="IPR005303">
    <property type="entry name" value="MOCOS_middle"/>
</dbReference>
<dbReference type="GO" id="GO:0003824">
    <property type="term" value="F:catalytic activity"/>
    <property type="evidence" value="ECO:0007669"/>
    <property type="project" value="InterPro"/>
</dbReference>
<dbReference type="Proteomes" id="UP000295560">
    <property type="component" value="Unassembled WGS sequence"/>
</dbReference>